<reference evidence="1 2" key="1">
    <citation type="journal article" date="2020" name="ISME J.">
        <title>Uncovering the hidden diversity of litter-decomposition mechanisms in mushroom-forming fungi.</title>
        <authorList>
            <person name="Floudas D."/>
            <person name="Bentzer J."/>
            <person name="Ahren D."/>
            <person name="Johansson T."/>
            <person name="Persson P."/>
            <person name="Tunlid A."/>
        </authorList>
    </citation>
    <scope>NUCLEOTIDE SEQUENCE [LARGE SCALE GENOMIC DNA]</scope>
    <source>
        <strain evidence="1 2">CBS 661.87</strain>
    </source>
</reference>
<dbReference type="Proteomes" id="UP000565441">
    <property type="component" value="Unassembled WGS sequence"/>
</dbReference>
<comment type="caution">
    <text evidence="1">The sequence shown here is derived from an EMBL/GenBank/DDBJ whole genome shotgun (WGS) entry which is preliminary data.</text>
</comment>
<proteinExistence type="predicted"/>
<dbReference type="AlphaFoldDB" id="A0A8H5H9Y9"/>
<gene>
    <name evidence="1" type="ORF">D9615_006636</name>
</gene>
<dbReference type="EMBL" id="JAACJP010000016">
    <property type="protein sequence ID" value="KAF5379483.1"/>
    <property type="molecule type" value="Genomic_DNA"/>
</dbReference>
<evidence type="ECO:0000313" key="1">
    <source>
        <dbReference type="EMBL" id="KAF5379483.1"/>
    </source>
</evidence>
<name>A0A8H5H9Y9_9AGAR</name>
<sequence>MAEPLVPQGLTFCAIASYWRPRFLGTEAKDASRKLENQDHHR</sequence>
<evidence type="ECO:0000313" key="2">
    <source>
        <dbReference type="Proteomes" id="UP000565441"/>
    </source>
</evidence>
<keyword evidence="2" id="KW-1185">Reference proteome</keyword>
<organism evidence="1 2">
    <name type="scientific">Tricholomella constricta</name>
    <dbReference type="NCBI Taxonomy" id="117010"/>
    <lineage>
        <taxon>Eukaryota</taxon>
        <taxon>Fungi</taxon>
        <taxon>Dikarya</taxon>
        <taxon>Basidiomycota</taxon>
        <taxon>Agaricomycotina</taxon>
        <taxon>Agaricomycetes</taxon>
        <taxon>Agaricomycetidae</taxon>
        <taxon>Agaricales</taxon>
        <taxon>Tricholomatineae</taxon>
        <taxon>Lyophyllaceae</taxon>
        <taxon>Tricholomella</taxon>
    </lineage>
</organism>
<accession>A0A8H5H9Y9</accession>
<protein>
    <submittedName>
        <fullName evidence="1">Uncharacterized protein</fullName>
    </submittedName>
</protein>